<comment type="caution">
    <text evidence="1">The sequence shown here is derived from an EMBL/GenBank/DDBJ whole genome shotgun (WGS) entry which is preliminary data.</text>
</comment>
<dbReference type="AlphaFoldDB" id="A0A8S1V1P9"/>
<name>A0A8S1V1P9_9CILI</name>
<dbReference type="Proteomes" id="UP000689195">
    <property type="component" value="Unassembled WGS sequence"/>
</dbReference>
<gene>
    <name evidence="1" type="ORF">PPENT_87.1.T0540210</name>
</gene>
<dbReference type="OrthoDB" id="10603877at2759"/>
<proteinExistence type="predicted"/>
<sequence>MIILSNKTNKTQKILYYYYYQIIISHSIQENNQLVATFTFFFLHNNFQIQSVLGISYFVKTIARLKIKKIIQINPRKTLFSQEISIKPISKYKNKLKLNAVKIPSICKNIILSDLEHYLYFYIKQHQLILLKDINKHYKIYQFQNSINTVWKNIVLQISKIINFISSFSSFAFTLLQIAAPNKLNDFNKKLIHMKNIKEAKKVVKILLKFSI</sequence>
<evidence type="ECO:0000313" key="2">
    <source>
        <dbReference type="Proteomes" id="UP000689195"/>
    </source>
</evidence>
<reference evidence="1" key="1">
    <citation type="submission" date="2021-01" db="EMBL/GenBank/DDBJ databases">
        <authorList>
            <consortium name="Genoscope - CEA"/>
            <person name="William W."/>
        </authorList>
    </citation>
    <scope>NUCLEOTIDE SEQUENCE</scope>
</reference>
<accession>A0A8S1V1P9</accession>
<protein>
    <submittedName>
        <fullName evidence="1">Uncharacterized protein</fullName>
    </submittedName>
</protein>
<keyword evidence="2" id="KW-1185">Reference proteome</keyword>
<evidence type="ECO:0000313" key="1">
    <source>
        <dbReference type="EMBL" id="CAD8171270.1"/>
    </source>
</evidence>
<dbReference type="EMBL" id="CAJJDO010000054">
    <property type="protein sequence ID" value="CAD8171270.1"/>
    <property type="molecule type" value="Genomic_DNA"/>
</dbReference>
<organism evidence="1 2">
    <name type="scientific">Paramecium pentaurelia</name>
    <dbReference type="NCBI Taxonomy" id="43138"/>
    <lineage>
        <taxon>Eukaryota</taxon>
        <taxon>Sar</taxon>
        <taxon>Alveolata</taxon>
        <taxon>Ciliophora</taxon>
        <taxon>Intramacronucleata</taxon>
        <taxon>Oligohymenophorea</taxon>
        <taxon>Peniculida</taxon>
        <taxon>Parameciidae</taxon>
        <taxon>Paramecium</taxon>
    </lineage>
</organism>